<dbReference type="InterPro" id="IPR001480">
    <property type="entry name" value="Bulb-type_lectin_dom"/>
</dbReference>
<keyword evidence="3" id="KW-0325">Glycoprotein</keyword>
<dbReference type="Gene3D" id="2.90.10.10">
    <property type="entry name" value="Bulb-type lectin domain"/>
    <property type="match status" value="1"/>
</dbReference>
<keyword evidence="1 4" id="KW-0732">Signal</keyword>
<dbReference type="SUPFAM" id="SSF51110">
    <property type="entry name" value="alpha-D-mannose-specific plant lectins"/>
    <property type="match status" value="1"/>
</dbReference>
<dbReference type="InterPro" id="IPR036426">
    <property type="entry name" value="Bulb-type_lectin_dom_sf"/>
</dbReference>
<dbReference type="PANTHER" id="PTHR47976">
    <property type="entry name" value="G-TYPE LECTIN S-RECEPTOR-LIKE SERINE/THREONINE-PROTEIN KINASE SD2-5"/>
    <property type="match status" value="1"/>
</dbReference>
<organism evidence="6 7">
    <name type="scientific">Citrus sinensis</name>
    <name type="common">Sweet orange</name>
    <name type="synonym">Citrus aurantium var. sinensis</name>
    <dbReference type="NCBI Taxonomy" id="2711"/>
    <lineage>
        <taxon>Eukaryota</taxon>
        <taxon>Viridiplantae</taxon>
        <taxon>Streptophyta</taxon>
        <taxon>Embryophyta</taxon>
        <taxon>Tracheophyta</taxon>
        <taxon>Spermatophyta</taxon>
        <taxon>Magnoliopsida</taxon>
        <taxon>eudicotyledons</taxon>
        <taxon>Gunneridae</taxon>
        <taxon>Pentapetalae</taxon>
        <taxon>rosids</taxon>
        <taxon>malvids</taxon>
        <taxon>Sapindales</taxon>
        <taxon>Rutaceae</taxon>
        <taxon>Aurantioideae</taxon>
        <taxon>Citrus</taxon>
    </lineage>
</organism>
<evidence type="ECO:0000256" key="3">
    <source>
        <dbReference type="ARBA" id="ARBA00023180"/>
    </source>
</evidence>
<sequence>MAFPLLFSLSFLLLLLQPFLTFAQTRGNITIGASLSASQNSSSWLSPNGDFAFGFHSLDSNKDLFMLSIWYAKIPQKTIVWFANGDSPAASGTKVEALCLLALNDTGNFVRLSDNTKKLWESFKNPSDTMLPSQIFEKGPFLSSKHSDGSFSREGFDLN</sequence>
<name>A0A067EZV0_CITSI</name>
<evidence type="ECO:0000256" key="4">
    <source>
        <dbReference type="SAM" id="SignalP"/>
    </source>
</evidence>
<keyword evidence="7" id="KW-1185">Reference proteome</keyword>
<dbReference type="SMR" id="A0A067EZV0"/>
<evidence type="ECO:0000259" key="5">
    <source>
        <dbReference type="PROSITE" id="PS50927"/>
    </source>
</evidence>
<evidence type="ECO:0000256" key="2">
    <source>
        <dbReference type="ARBA" id="ARBA00023157"/>
    </source>
</evidence>
<dbReference type="PANTHER" id="PTHR47976:SF15">
    <property type="entry name" value="G-TYPE LECTIN S-RECEPTOR-LIKE SERINE_THREONINE-PROTEIN KINASE RLK1"/>
    <property type="match status" value="1"/>
</dbReference>
<dbReference type="PROSITE" id="PS50927">
    <property type="entry name" value="BULB_LECTIN"/>
    <property type="match status" value="1"/>
</dbReference>
<feature type="chain" id="PRO_5001636703" description="Bulb-type lectin domain-containing protein" evidence="4">
    <location>
        <begin position="24"/>
        <end position="159"/>
    </location>
</feature>
<feature type="domain" description="Bulb-type lectin" evidence="5">
    <location>
        <begin position="26"/>
        <end position="156"/>
    </location>
</feature>
<dbReference type="InterPro" id="IPR051343">
    <property type="entry name" value="G-type_lectin_kinases/EP1-like"/>
</dbReference>
<proteinExistence type="predicted"/>
<keyword evidence="2" id="KW-1015">Disulfide bond</keyword>
<accession>A0A067EZV0</accession>
<dbReference type="EMBL" id="KK784973">
    <property type="protein sequence ID" value="KDO56491.1"/>
    <property type="molecule type" value="Genomic_DNA"/>
</dbReference>
<evidence type="ECO:0000313" key="7">
    <source>
        <dbReference type="Proteomes" id="UP000027120"/>
    </source>
</evidence>
<gene>
    <name evidence="6" type="ORF">CISIN_1g036875mg</name>
</gene>
<dbReference type="SMART" id="SM00108">
    <property type="entry name" value="B_lectin"/>
    <property type="match status" value="1"/>
</dbReference>
<evidence type="ECO:0000313" key="6">
    <source>
        <dbReference type="EMBL" id="KDO56491.1"/>
    </source>
</evidence>
<dbReference type="Proteomes" id="UP000027120">
    <property type="component" value="Unassembled WGS sequence"/>
</dbReference>
<protein>
    <recommendedName>
        <fullName evidence="5">Bulb-type lectin domain-containing protein</fullName>
    </recommendedName>
</protein>
<dbReference type="STRING" id="2711.A0A067EZV0"/>
<dbReference type="AlphaFoldDB" id="A0A067EZV0"/>
<reference evidence="6 7" key="1">
    <citation type="submission" date="2014-04" db="EMBL/GenBank/DDBJ databases">
        <authorList>
            <consortium name="International Citrus Genome Consortium"/>
            <person name="Gmitter F."/>
            <person name="Chen C."/>
            <person name="Farmerie W."/>
            <person name="Harkins T."/>
            <person name="Desany B."/>
            <person name="Mohiuddin M."/>
            <person name="Kodira C."/>
            <person name="Borodovsky M."/>
            <person name="Lomsadze A."/>
            <person name="Burns P."/>
            <person name="Jenkins J."/>
            <person name="Prochnik S."/>
            <person name="Shu S."/>
            <person name="Chapman J."/>
            <person name="Pitluck S."/>
            <person name="Schmutz J."/>
            <person name="Rokhsar D."/>
        </authorList>
    </citation>
    <scope>NUCLEOTIDE SEQUENCE</scope>
</reference>
<feature type="signal peptide" evidence="4">
    <location>
        <begin position="1"/>
        <end position="23"/>
    </location>
</feature>
<evidence type="ECO:0000256" key="1">
    <source>
        <dbReference type="ARBA" id="ARBA00022729"/>
    </source>
</evidence>